<dbReference type="Pfam" id="PF01979">
    <property type="entry name" value="Amidohydro_1"/>
    <property type="match status" value="1"/>
</dbReference>
<feature type="binding site" evidence="12">
    <location>
        <position position="196"/>
    </location>
    <ligand>
        <name>Zn(2+)</name>
        <dbReference type="ChEBI" id="CHEBI:29105"/>
    </ligand>
</feature>
<dbReference type="Proteomes" id="UP000295472">
    <property type="component" value="Unassembled WGS sequence"/>
</dbReference>
<dbReference type="InterPro" id="IPR011059">
    <property type="entry name" value="Metal-dep_hydrolase_composite"/>
</dbReference>
<accession>A0A4R8GN00</accession>
<evidence type="ECO:0000256" key="3">
    <source>
        <dbReference type="ARBA" id="ARBA00018029"/>
    </source>
</evidence>
<evidence type="ECO:0000256" key="4">
    <source>
        <dbReference type="ARBA" id="ARBA00022723"/>
    </source>
</evidence>
<keyword evidence="5 9" id="KW-0378">Hydrolase</keyword>
<dbReference type="PANTHER" id="PTHR11113:SF14">
    <property type="entry name" value="N-ACETYLGLUCOSAMINE-6-PHOSPHATE DEACETYLASE"/>
    <property type="match status" value="1"/>
</dbReference>
<dbReference type="SUPFAM" id="SSF51556">
    <property type="entry name" value="Metallo-dependent hydrolases"/>
    <property type="match status" value="1"/>
</dbReference>
<evidence type="ECO:0000256" key="5">
    <source>
        <dbReference type="ARBA" id="ARBA00022801"/>
    </source>
</evidence>
<sequence>MTYYIKSKKIFKEDEILLNYALKIKNKKIVDFVKNSKLSPEDEIIDYQDKIIIPGMIDLHIHGAVGKDVMDGDYEALNEISKYLAKTGVTSFLATTLTAPMSKIKKALINISQAMKKGVEGAKILGSYLEGPYLTEEHKGAHPTEFMRELNLAEIKGLLELSNDTIKVFALAPEKKNSHKIIKFLEKNNIKTTMAHTNASYEEASAAVESGLELATHTFNGMKGLHHREPGALGAVLNNKDVYSELIADNIHVHPAALELLLKIKGSDKVILISDCMRAGGLSDGEYMLGELKVLVKNSIARTEAGSLAGSTLELRDAVINIKEAADIDLYTALKMVTIVPARLLGMDKKIGSIEKGKNANIAVVDEMMNIYSTVIDGKIVYRK</sequence>
<feature type="binding site" evidence="12">
    <location>
        <position position="130"/>
    </location>
    <ligand>
        <name>Zn(2+)</name>
        <dbReference type="ChEBI" id="CHEBI:29105"/>
    </ligand>
</feature>
<organism evidence="14 15">
    <name type="scientific">Halanaerobium congolense</name>
    <dbReference type="NCBI Taxonomy" id="54121"/>
    <lineage>
        <taxon>Bacteria</taxon>
        <taxon>Bacillati</taxon>
        <taxon>Bacillota</taxon>
        <taxon>Clostridia</taxon>
        <taxon>Halanaerobiales</taxon>
        <taxon>Halanaerobiaceae</taxon>
        <taxon>Halanaerobium</taxon>
    </lineage>
</organism>
<dbReference type="EC" id="3.5.1.25" evidence="2"/>
<gene>
    <name evidence="14" type="ORF">C7954_11958</name>
</gene>
<evidence type="ECO:0000256" key="10">
    <source>
        <dbReference type="PIRSR" id="PIRSR038994-1"/>
    </source>
</evidence>
<evidence type="ECO:0000259" key="13">
    <source>
        <dbReference type="Pfam" id="PF01979"/>
    </source>
</evidence>
<feature type="binding site" evidence="12">
    <location>
        <position position="217"/>
    </location>
    <ligand>
        <name>Zn(2+)</name>
        <dbReference type="ChEBI" id="CHEBI:29105"/>
    </ligand>
</feature>
<proteinExistence type="inferred from homology"/>
<comment type="cofactor">
    <cofactor evidence="12">
        <name>a divalent metal cation</name>
        <dbReference type="ChEBI" id="CHEBI:60240"/>
    </cofactor>
    <text evidence="12">Binds 1 divalent metal cation per subunit.</text>
</comment>
<feature type="active site" description="Proton donor/acceptor" evidence="10">
    <location>
        <position position="275"/>
    </location>
</feature>
<name>A0A4R8GN00_9FIRM</name>
<evidence type="ECO:0000256" key="8">
    <source>
        <dbReference type="ARBA" id="ARBA00060590"/>
    </source>
</evidence>
<dbReference type="PANTHER" id="PTHR11113">
    <property type="entry name" value="N-ACETYLGLUCOSAMINE-6-PHOSPHATE DEACETYLASE"/>
    <property type="match status" value="1"/>
</dbReference>
<comment type="catalytic activity">
    <reaction evidence="7">
        <text>N-acetyl-D-glucosamine 6-phosphate + H2O = D-glucosamine 6-phosphate + acetate</text>
        <dbReference type="Rhea" id="RHEA:22936"/>
        <dbReference type="ChEBI" id="CHEBI:15377"/>
        <dbReference type="ChEBI" id="CHEBI:30089"/>
        <dbReference type="ChEBI" id="CHEBI:57513"/>
        <dbReference type="ChEBI" id="CHEBI:58725"/>
        <dbReference type="EC" id="3.5.1.25"/>
    </reaction>
</comment>
<keyword evidence="4 12" id="KW-0479">Metal-binding</keyword>
<evidence type="ECO:0000313" key="15">
    <source>
        <dbReference type="Proteomes" id="UP000295472"/>
    </source>
</evidence>
<dbReference type="SUPFAM" id="SSF51338">
    <property type="entry name" value="Composite domain of metallo-dependent hydrolases"/>
    <property type="match status" value="1"/>
</dbReference>
<comment type="pathway">
    <text evidence="8">Amino-sugar metabolism; N-acetylneuraminate degradation; D-fructose 6-phosphate from N-acetylneuraminate: step 4/5.</text>
</comment>
<keyword evidence="6 9" id="KW-0119">Carbohydrate metabolism</keyword>
<protein>
    <recommendedName>
        <fullName evidence="3">N-acetylglucosamine-6-phosphate deacetylase</fullName>
        <ecNumber evidence="2">3.5.1.25</ecNumber>
    </recommendedName>
</protein>
<evidence type="ECO:0000256" key="9">
    <source>
        <dbReference type="PIRNR" id="PIRNR038994"/>
    </source>
</evidence>
<feature type="binding site" evidence="11">
    <location>
        <begin position="308"/>
        <end position="310"/>
    </location>
    <ligand>
        <name>substrate</name>
    </ligand>
</feature>
<comment type="caution">
    <text evidence="14">The sequence shown here is derived from an EMBL/GenBank/DDBJ whole genome shotgun (WGS) entry which is preliminary data.</text>
</comment>
<evidence type="ECO:0000313" key="14">
    <source>
        <dbReference type="EMBL" id="TDX42947.1"/>
    </source>
</evidence>
<dbReference type="EMBL" id="SOEF01000019">
    <property type="protein sequence ID" value="TDX42947.1"/>
    <property type="molecule type" value="Genomic_DNA"/>
</dbReference>
<dbReference type="GeneID" id="57013038"/>
<dbReference type="FunFam" id="3.20.20.140:FF:000004">
    <property type="entry name" value="N-acetylglucosamine-6-phosphate deacetylase"/>
    <property type="match status" value="1"/>
</dbReference>
<feature type="domain" description="Amidohydrolase-related" evidence="13">
    <location>
        <begin position="51"/>
        <end position="381"/>
    </location>
</feature>
<evidence type="ECO:0000256" key="7">
    <source>
        <dbReference type="ARBA" id="ARBA00047647"/>
    </source>
</evidence>
<dbReference type="RefSeq" id="WP_134059464.1">
    <property type="nucleotide sequence ID" value="NZ_SOEF01000019.1"/>
</dbReference>
<dbReference type="InterPro" id="IPR003764">
    <property type="entry name" value="GlcNAc_6-P_deAcase"/>
</dbReference>
<feature type="binding site" evidence="11">
    <location>
        <position position="141"/>
    </location>
    <ligand>
        <name>substrate</name>
    </ligand>
</feature>
<feature type="binding site" evidence="11">
    <location>
        <position position="252"/>
    </location>
    <ligand>
        <name>substrate</name>
    </ligand>
</feature>
<dbReference type="InterPro" id="IPR006680">
    <property type="entry name" value="Amidohydro-rel"/>
</dbReference>
<evidence type="ECO:0000256" key="1">
    <source>
        <dbReference type="ARBA" id="ARBA00010716"/>
    </source>
</evidence>
<dbReference type="AlphaFoldDB" id="A0A4R8GN00"/>
<reference evidence="14 15" key="1">
    <citation type="submission" date="2019-03" db="EMBL/GenBank/DDBJ databases">
        <title>Subsurface microbial communities from deep shales in Ohio and West Virginia, USA.</title>
        <authorList>
            <person name="Wrighton K."/>
        </authorList>
    </citation>
    <scope>NUCLEOTIDE SEQUENCE [LARGE SCALE GENOMIC DNA]</scope>
    <source>
        <strain evidence="14 15">DSMZ 11287</strain>
    </source>
</reference>
<dbReference type="Gene3D" id="2.30.40.10">
    <property type="entry name" value="Urease, subunit C, domain 1"/>
    <property type="match status" value="1"/>
</dbReference>
<dbReference type="GO" id="GO:0046872">
    <property type="term" value="F:metal ion binding"/>
    <property type="evidence" value="ECO:0007669"/>
    <property type="project" value="UniProtKB-KW"/>
</dbReference>
<dbReference type="GO" id="GO:0006046">
    <property type="term" value="P:N-acetylglucosamine catabolic process"/>
    <property type="evidence" value="ECO:0007669"/>
    <property type="project" value="TreeGrafter"/>
</dbReference>
<dbReference type="CDD" id="cd00854">
    <property type="entry name" value="NagA"/>
    <property type="match status" value="1"/>
</dbReference>
<dbReference type="Gene3D" id="3.20.20.140">
    <property type="entry name" value="Metal-dependent hydrolases"/>
    <property type="match status" value="1"/>
</dbReference>
<dbReference type="InterPro" id="IPR032466">
    <property type="entry name" value="Metal_Hydrolase"/>
</dbReference>
<evidence type="ECO:0000256" key="2">
    <source>
        <dbReference type="ARBA" id="ARBA00011899"/>
    </source>
</evidence>
<dbReference type="NCBIfam" id="TIGR00221">
    <property type="entry name" value="nagA"/>
    <property type="match status" value="1"/>
</dbReference>
<evidence type="ECO:0000256" key="11">
    <source>
        <dbReference type="PIRSR" id="PIRSR038994-2"/>
    </source>
</evidence>
<dbReference type="PIRSF" id="PIRSF038994">
    <property type="entry name" value="NagA"/>
    <property type="match status" value="1"/>
</dbReference>
<evidence type="ECO:0000256" key="12">
    <source>
        <dbReference type="PIRSR" id="PIRSR038994-3"/>
    </source>
</evidence>
<feature type="binding site" evidence="11">
    <location>
        <position position="228"/>
    </location>
    <ligand>
        <name>substrate</name>
    </ligand>
</feature>
<dbReference type="GO" id="GO:0008448">
    <property type="term" value="F:N-acetylglucosamine-6-phosphate deacetylase activity"/>
    <property type="evidence" value="ECO:0007669"/>
    <property type="project" value="UniProtKB-EC"/>
</dbReference>
<evidence type="ECO:0000256" key="6">
    <source>
        <dbReference type="ARBA" id="ARBA00023277"/>
    </source>
</evidence>
<feature type="binding site" evidence="11">
    <location>
        <begin position="220"/>
        <end position="221"/>
    </location>
    <ligand>
        <name>substrate</name>
    </ligand>
</feature>
<comment type="similarity">
    <text evidence="1 9">Belongs to the metallo-dependent hydrolases superfamily. NagA family.</text>
</comment>